<dbReference type="AlphaFoldDB" id="A4TTM5"/>
<reference evidence="1" key="1">
    <citation type="journal article" date="2007" name="J. Bacteriol.">
        <title>Comparative genome analysis of four magnetotactic bacteria reveals a complex set of group-specific genes implicated in magnetosome biomineralization and function.</title>
        <authorList>
            <person name="Richter M."/>
            <person name="Kube M."/>
            <person name="Bazylinski D.A."/>
            <person name="Lombardot T."/>
            <person name="Gloeckner F.O."/>
            <person name="Reinhardt R."/>
            <person name="Schueler D."/>
        </authorList>
    </citation>
    <scope>NUCLEOTIDE SEQUENCE</scope>
    <source>
        <strain evidence="1">MSR-1</strain>
    </source>
</reference>
<dbReference type="Gene3D" id="3.30.565.10">
    <property type="entry name" value="Histidine kinase-like ATPase, C-terminal domain"/>
    <property type="match status" value="1"/>
</dbReference>
<sequence length="152" mass="16410">MFKSFLRTIHDGHDGAVDGLSLVRLFGELHGGTVDLDSVPGHGTTVTVLLPSGAEGINARNCRCKGYAAFAVARICPPWITCLRSTFYRLRPALFRAVSAGLGPARLVLSDSYCSIGGCESRQYFCTDCRRPHLGGRINLTKVHMAADSRPS</sequence>
<proteinExistence type="predicted"/>
<evidence type="ECO:0000313" key="1">
    <source>
        <dbReference type="EMBL" id="CAM73982.1"/>
    </source>
</evidence>
<dbReference type="InterPro" id="IPR036890">
    <property type="entry name" value="HATPase_C_sf"/>
</dbReference>
<gene>
    <name evidence="1" type="ORF">MGR_1880</name>
</gene>
<protein>
    <recommendedName>
        <fullName evidence="2">Histidine kinase</fullName>
    </recommendedName>
</protein>
<name>A4TTM5_9PROT</name>
<dbReference type="SUPFAM" id="SSF55874">
    <property type="entry name" value="ATPase domain of HSP90 chaperone/DNA topoisomerase II/histidine kinase"/>
    <property type="match status" value="1"/>
</dbReference>
<evidence type="ECO:0008006" key="2">
    <source>
        <dbReference type="Google" id="ProtNLM"/>
    </source>
</evidence>
<organism evidence="1">
    <name type="scientific">Magnetospirillum gryphiswaldense</name>
    <dbReference type="NCBI Taxonomy" id="55518"/>
    <lineage>
        <taxon>Bacteria</taxon>
        <taxon>Pseudomonadati</taxon>
        <taxon>Pseudomonadota</taxon>
        <taxon>Alphaproteobacteria</taxon>
        <taxon>Rhodospirillales</taxon>
        <taxon>Rhodospirillaceae</taxon>
        <taxon>Magnetospirillum</taxon>
    </lineage>
</organism>
<accession>A4TTM5</accession>
<dbReference type="EMBL" id="CU459003">
    <property type="protein sequence ID" value="CAM73982.1"/>
    <property type="molecule type" value="Genomic_DNA"/>
</dbReference>